<dbReference type="AlphaFoldDB" id="A0A7I7PG05"/>
<dbReference type="KEGG" id="mnv:MNVI_27930"/>
<feature type="active site" description="Proton acceptor" evidence="3">
    <location>
        <position position="79"/>
    </location>
</feature>
<dbReference type="PANTHER" id="PTHR43213:SF5">
    <property type="entry name" value="BIFUNCTIONAL DTTP_UTP PYROPHOSPHATASE_METHYLTRANSFERASE PROTEIN-RELATED"/>
    <property type="match status" value="1"/>
</dbReference>
<gene>
    <name evidence="5" type="ORF">BST37_07775</name>
    <name evidence="4" type="ORF">MNVI_27930</name>
</gene>
<accession>A0A7I7PG05</accession>
<protein>
    <recommendedName>
        <fullName evidence="3">Nucleoside triphosphate pyrophosphatase</fullName>
        <ecNumber evidence="3">3.6.1.9</ecNumber>
    </recommendedName>
    <alternativeName>
        <fullName evidence="3">Nucleotide pyrophosphatase</fullName>
        <shortName evidence="3">Nucleotide PPase</shortName>
    </alternativeName>
</protein>
<dbReference type="Proteomes" id="UP000466894">
    <property type="component" value="Chromosome"/>
</dbReference>
<evidence type="ECO:0000256" key="2">
    <source>
        <dbReference type="ARBA" id="ARBA00022801"/>
    </source>
</evidence>
<keyword evidence="3" id="KW-0546">Nucleotide metabolism</keyword>
<evidence type="ECO:0000256" key="3">
    <source>
        <dbReference type="HAMAP-Rule" id="MF_00528"/>
    </source>
</evidence>
<comment type="cofactor">
    <cofactor evidence="1 3">
        <name>a divalent metal cation</name>
        <dbReference type="ChEBI" id="CHEBI:60240"/>
    </cofactor>
</comment>
<dbReference type="GO" id="GO:0005737">
    <property type="term" value="C:cytoplasm"/>
    <property type="evidence" value="ECO:0007669"/>
    <property type="project" value="UniProtKB-SubCell"/>
</dbReference>
<keyword evidence="3" id="KW-0963">Cytoplasm</keyword>
<sequence length="210" mass="22132">MTRLVLGSASPGRLKVLRQAGIEPLVRVSGVDEDAVTAELGPNASPAQVVCALARAKAERVAAILEPAFAADCVVVGCDSMLHIDGRLCGKPTAADEARQQWQAISGRYGQLYTGHAILRLLDGECIQHADETATTTVHFGVPTAEELTAYIDSGEPLHVAGGFTIDGLGGWFVDSIDGDPSNVIGLSLPLLRRLLGRVGLSVAALWQRR</sequence>
<keyword evidence="2 3" id="KW-0378">Hydrolase</keyword>
<dbReference type="EMBL" id="AP022583">
    <property type="protein sequence ID" value="BBY07475.1"/>
    <property type="molecule type" value="Genomic_DNA"/>
</dbReference>
<dbReference type="SUPFAM" id="SSF52972">
    <property type="entry name" value="ITPase-like"/>
    <property type="match status" value="1"/>
</dbReference>
<evidence type="ECO:0000313" key="7">
    <source>
        <dbReference type="Proteomes" id="UP000466894"/>
    </source>
</evidence>
<proteinExistence type="inferred from homology"/>
<organism evidence="4 7">
    <name type="scientific">Mycobacterium noviomagense</name>
    <dbReference type="NCBI Taxonomy" id="459858"/>
    <lineage>
        <taxon>Bacteria</taxon>
        <taxon>Bacillati</taxon>
        <taxon>Actinomycetota</taxon>
        <taxon>Actinomycetes</taxon>
        <taxon>Mycobacteriales</taxon>
        <taxon>Mycobacteriaceae</taxon>
        <taxon>Mycobacterium</taxon>
    </lineage>
</organism>
<dbReference type="PANTHER" id="PTHR43213">
    <property type="entry name" value="BIFUNCTIONAL DTTP/UTP PYROPHOSPHATASE/METHYLTRANSFERASE PROTEIN-RELATED"/>
    <property type="match status" value="1"/>
</dbReference>
<evidence type="ECO:0000256" key="1">
    <source>
        <dbReference type="ARBA" id="ARBA00001968"/>
    </source>
</evidence>
<name>A0A7I7PG05_9MYCO</name>
<dbReference type="InterPro" id="IPR029001">
    <property type="entry name" value="ITPase-like_fam"/>
</dbReference>
<dbReference type="PIRSF" id="PIRSF006305">
    <property type="entry name" value="Maf"/>
    <property type="match status" value="1"/>
</dbReference>
<dbReference type="EMBL" id="MVIC01000009">
    <property type="protein sequence ID" value="ORB16109.1"/>
    <property type="molecule type" value="Genomic_DNA"/>
</dbReference>
<reference evidence="4 7" key="2">
    <citation type="journal article" date="2019" name="Emerg. Microbes Infect.">
        <title>Comprehensive subspecies identification of 175 nontuberculous mycobacteria species based on 7547 genomic profiles.</title>
        <authorList>
            <person name="Matsumoto Y."/>
            <person name="Kinjo T."/>
            <person name="Motooka D."/>
            <person name="Nabeya D."/>
            <person name="Jung N."/>
            <person name="Uechi K."/>
            <person name="Horii T."/>
            <person name="Iida T."/>
            <person name="Fujita J."/>
            <person name="Nakamura S."/>
        </authorList>
    </citation>
    <scope>NUCLEOTIDE SEQUENCE [LARGE SCALE GENOMIC DNA]</scope>
    <source>
        <strain evidence="4 7">JCM 16367</strain>
    </source>
</reference>
<comment type="catalytic activity">
    <reaction evidence="3">
        <text>a ribonucleoside 5'-triphosphate + H2O = a ribonucleoside 5'-phosphate + diphosphate + H(+)</text>
        <dbReference type="Rhea" id="RHEA:23996"/>
        <dbReference type="ChEBI" id="CHEBI:15377"/>
        <dbReference type="ChEBI" id="CHEBI:15378"/>
        <dbReference type="ChEBI" id="CHEBI:33019"/>
        <dbReference type="ChEBI" id="CHEBI:58043"/>
        <dbReference type="ChEBI" id="CHEBI:61557"/>
        <dbReference type="EC" id="3.6.1.9"/>
    </reaction>
</comment>
<evidence type="ECO:0000313" key="6">
    <source>
        <dbReference type="Proteomes" id="UP000192374"/>
    </source>
</evidence>
<reference evidence="5 6" key="1">
    <citation type="submission" date="2017-02" db="EMBL/GenBank/DDBJ databases">
        <title>The new phylogeny of genus Mycobacterium.</title>
        <authorList>
            <person name="Tortoli E."/>
            <person name="Trovato A."/>
            <person name="Cirillo D.M."/>
        </authorList>
    </citation>
    <scope>NUCLEOTIDE SEQUENCE [LARGE SCALE GENOMIC DNA]</scope>
    <source>
        <strain evidence="5 6">DSM 45145</strain>
    </source>
</reference>
<dbReference type="NCBIfam" id="TIGR00172">
    <property type="entry name" value="maf"/>
    <property type="match status" value="1"/>
</dbReference>
<comment type="similarity">
    <text evidence="3">Belongs to the Maf family.</text>
</comment>
<dbReference type="InterPro" id="IPR003697">
    <property type="entry name" value="Maf-like"/>
</dbReference>
<dbReference type="OrthoDB" id="3527985at2"/>
<dbReference type="GO" id="GO:0047429">
    <property type="term" value="F:nucleoside triphosphate diphosphatase activity"/>
    <property type="evidence" value="ECO:0007669"/>
    <property type="project" value="UniProtKB-EC"/>
</dbReference>
<evidence type="ECO:0000313" key="4">
    <source>
        <dbReference type="EMBL" id="BBY07475.1"/>
    </source>
</evidence>
<keyword evidence="6" id="KW-1185">Reference proteome</keyword>
<dbReference type="RefSeq" id="WP_083087120.1">
    <property type="nucleotide sequence ID" value="NZ_AP022583.1"/>
</dbReference>
<comment type="function">
    <text evidence="3">Nucleoside triphosphate pyrophosphatase. May have a dual role in cell division arrest and in preventing the incorporation of modified nucleotides into cellular nucleic acids.</text>
</comment>
<dbReference type="EC" id="3.6.1.9" evidence="3"/>
<comment type="subcellular location">
    <subcellularLocation>
        <location evidence="3">Cytoplasm</location>
    </subcellularLocation>
</comment>
<comment type="catalytic activity">
    <reaction evidence="3">
        <text>a 2'-deoxyribonucleoside 5'-triphosphate + H2O = a 2'-deoxyribonucleoside 5'-phosphate + diphosphate + H(+)</text>
        <dbReference type="Rhea" id="RHEA:44644"/>
        <dbReference type="ChEBI" id="CHEBI:15377"/>
        <dbReference type="ChEBI" id="CHEBI:15378"/>
        <dbReference type="ChEBI" id="CHEBI:33019"/>
        <dbReference type="ChEBI" id="CHEBI:61560"/>
        <dbReference type="ChEBI" id="CHEBI:65317"/>
        <dbReference type="EC" id="3.6.1.9"/>
    </reaction>
</comment>
<comment type="caution">
    <text evidence="3">Lacks conserved residue(s) required for the propagation of feature annotation.</text>
</comment>
<dbReference type="Proteomes" id="UP000192374">
    <property type="component" value="Unassembled WGS sequence"/>
</dbReference>
<dbReference type="HAMAP" id="MF_00528">
    <property type="entry name" value="Maf"/>
    <property type="match status" value="1"/>
</dbReference>
<dbReference type="Pfam" id="PF02545">
    <property type="entry name" value="Maf"/>
    <property type="match status" value="1"/>
</dbReference>
<reference evidence="4" key="3">
    <citation type="submission" date="2020-02" db="EMBL/GenBank/DDBJ databases">
        <authorList>
            <person name="Matsumoto Y."/>
            <person name="Motooka D."/>
            <person name="Nakamura S."/>
        </authorList>
    </citation>
    <scope>NUCLEOTIDE SEQUENCE</scope>
    <source>
        <strain evidence="4">JCM 16367</strain>
    </source>
</reference>
<dbReference type="Gene3D" id="3.90.950.10">
    <property type="match status" value="1"/>
</dbReference>
<dbReference type="GO" id="GO:0009117">
    <property type="term" value="P:nucleotide metabolic process"/>
    <property type="evidence" value="ECO:0007669"/>
    <property type="project" value="UniProtKB-KW"/>
</dbReference>
<dbReference type="CDD" id="cd00555">
    <property type="entry name" value="Maf"/>
    <property type="match status" value="1"/>
</dbReference>
<evidence type="ECO:0000313" key="5">
    <source>
        <dbReference type="EMBL" id="ORB16109.1"/>
    </source>
</evidence>